<evidence type="ECO:0000256" key="5">
    <source>
        <dbReference type="ARBA" id="ARBA00022856"/>
    </source>
</evidence>
<evidence type="ECO:0000313" key="10">
    <source>
        <dbReference type="EMBL" id="KAK9201685.1"/>
    </source>
</evidence>
<keyword evidence="6" id="KW-0653">Protein transport</keyword>
<feature type="transmembrane region" description="Helical" evidence="9">
    <location>
        <begin position="357"/>
        <end position="385"/>
    </location>
</feature>
<dbReference type="NCBIfam" id="TIGR00728">
    <property type="entry name" value="OPT_sfam"/>
    <property type="match status" value="1"/>
</dbReference>
<accession>A0AAP0MF96</accession>
<dbReference type="GO" id="GO:0016020">
    <property type="term" value="C:membrane"/>
    <property type="evidence" value="ECO:0007669"/>
    <property type="project" value="UniProtKB-SubCell"/>
</dbReference>
<feature type="transmembrane region" description="Helical" evidence="9">
    <location>
        <begin position="152"/>
        <end position="175"/>
    </location>
</feature>
<gene>
    <name evidence="10" type="ORF">WN944_016891</name>
</gene>
<protein>
    <recommendedName>
        <fullName evidence="12">Oligopeptide transporter</fullName>
    </recommendedName>
</protein>
<feature type="transmembrane region" description="Helical" evidence="9">
    <location>
        <begin position="606"/>
        <end position="626"/>
    </location>
</feature>
<feature type="transmembrane region" description="Helical" evidence="9">
    <location>
        <begin position="421"/>
        <end position="442"/>
    </location>
</feature>
<evidence type="ECO:0000256" key="2">
    <source>
        <dbReference type="ARBA" id="ARBA00005484"/>
    </source>
</evidence>
<proteinExistence type="inferred from homology"/>
<dbReference type="PANTHER" id="PTHR22601">
    <property type="entry name" value="ISP4 LIKE PROTEIN"/>
    <property type="match status" value="1"/>
</dbReference>
<dbReference type="EMBL" id="JBCGBO010000005">
    <property type="protein sequence ID" value="KAK9201685.1"/>
    <property type="molecule type" value="Genomic_DNA"/>
</dbReference>
<dbReference type="InterPro" id="IPR004813">
    <property type="entry name" value="OPT"/>
</dbReference>
<evidence type="ECO:0000256" key="7">
    <source>
        <dbReference type="ARBA" id="ARBA00022989"/>
    </source>
</evidence>
<keyword evidence="8 9" id="KW-0472">Membrane</keyword>
<dbReference type="NCBIfam" id="TIGR00727">
    <property type="entry name" value="ISP4_OPT"/>
    <property type="match status" value="1"/>
</dbReference>
<dbReference type="InterPro" id="IPR004648">
    <property type="entry name" value="Oligpept_transpt"/>
</dbReference>
<evidence type="ECO:0000256" key="4">
    <source>
        <dbReference type="ARBA" id="ARBA00022692"/>
    </source>
</evidence>
<evidence type="ECO:0000256" key="3">
    <source>
        <dbReference type="ARBA" id="ARBA00022448"/>
    </source>
</evidence>
<feature type="transmembrane region" description="Helical" evidence="9">
    <location>
        <begin position="449"/>
        <end position="468"/>
    </location>
</feature>
<keyword evidence="5" id="KW-0571">Peptide transport</keyword>
<sequence length="742" mass="82895">MGLVMENKKIQSGEEDEINDSPIEQVRLTIPITDDPTLPTLTFRTWAIGPITCMVLAFVKEFLSYRQNPIRLSTTCIQILLLGLGKLMASTLPSTLLKVPGTNWTFSMNPGPFNIKEHVLLCVLATSGLSVPSSATILTVRKVFYHKYLNFWVGLLLTLTSQMLGYGFAGIFMKFLVNNPYMWYPFTLVDVFLYRSIHEVMKSRPKRGITKFQFFILATVTSFAYAIVPGYFFPSLGALSVVCWLWKDSVTAQLIGSGRNGFGIGSFALDWNAIAAYSGNPLVYPLSTIINMTIGFIFFLYIITPIAYFTNSNNARHFPFSSTRLFDKYGHLYNVSKVVKDTDLTFNSKAYQGYSNLYLSVVYLFALGFEFAAVTASLSHFIAFYGRDAWQQFKQAYVSSNNSTEDVHNRLMKKYKPVPQWWYLAILITAVGLAILSCEAFGDQLQLPYWGILFSCLLILIFVLPLGVLQATTGQYISLNLISEMLVGYIYPGKPIANMVFKAYSVTAEDFALAFISELKLAHYMKIAPKSMFVAQIIGTFVSSVVGFATSWWLLSAVEHICDPKNLPKGSPWTCPSKNNAYSTSVVWGVIGPQRMFYPHGLYSKLFYFFLIGLICPLLVWVLSKFFPEKKWIKDINVSNLLGGKVAVAVGGATSFLSFVTVGFVYNLVVYRKYKDWWAKYNYVLSNGLDVGVAFLSLLTSLCLGMSDIYGVNWWGLDAGDHCPLAQCPTAPGVSVDGCPAP</sequence>
<feature type="transmembrane region" description="Helical" evidence="9">
    <location>
        <begin position="533"/>
        <end position="555"/>
    </location>
</feature>
<comment type="similarity">
    <text evidence="2">Belongs to the oligopeptide OPT transporter (TC 2.A.67.1) family.</text>
</comment>
<feature type="transmembrane region" description="Helical" evidence="9">
    <location>
        <begin position="646"/>
        <end position="669"/>
    </location>
</feature>
<dbReference type="GO" id="GO:0015031">
    <property type="term" value="P:protein transport"/>
    <property type="evidence" value="ECO:0007669"/>
    <property type="project" value="UniProtKB-KW"/>
</dbReference>
<reference evidence="10 11" key="1">
    <citation type="submission" date="2024-05" db="EMBL/GenBank/DDBJ databases">
        <title>Haplotype-resolved chromosome-level genome assembly of Huyou (Citrus changshanensis).</title>
        <authorList>
            <person name="Miao C."/>
            <person name="Chen W."/>
            <person name="Wu Y."/>
            <person name="Wang L."/>
            <person name="Zhao S."/>
            <person name="Grierson D."/>
            <person name="Xu C."/>
            <person name="Chen K."/>
        </authorList>
    </citation>
    <scope>NUCLEOTIDE SEQUENCE [LARGE SCALE GENOMIC DNA]</scope>
    <source>
        <strain evidence="10">01-14</strain>
        <tissue evidence="10">Leaf</tissue>
    </source>
</reference>
<comment type="caution">
    <text evidence="10">The sequence shown here is derived from an EMBL/GenBank/DDBJ whole genome shotgun (WGS) entry which is preliminary data.</text>
</comment>
<evidence type="ECO:0008006" key="12">
    <source>
        <dbReference type="Google" id="ProtNLM"/>
    </source>
</evidence>
<dbReference type="AlphaFoldDB" id="A0AAP0MF96"/>
<evidence type="ECO:0000256" key="6">
    <source>
        <dbReference type="ARBA" id="ARBA00022927"/>
    </source>
</evidence>
<keyword evidence="3" id="KW-0813">Transport</keyword>
<feature type="transmembrane region" description="Helical" evidence="9">
    <location>
        <begin position="289"/>
        <end position="309"/>
    </location>
</feature>
<feature type="transmembrane region" description="Helical" evidence="9">
    <location>
        <begin position="209"/>
        <end position="232"/>
    </location>
</feature>
<feature type="transmembrane region" description="Helical" evidence="9">
    <location>
        <begin position="181"/>
        <end position="197"/>
    </location>
</feature>
<evidence type="ECO:0000313" key="11">
    <source>
        <dbReference type="Proteomes" id="UP001428341"/>
    </source>
</evidence>
<comment type="subcellular location">
    <subcellularLocation>
        <location evidence="1">Membrane</location>
        <topology evidence="1">Multi-pass membrane protein</topology>
    </subcellularLocation>
</comment>
<evidence type="ECO:0000256" key="1">
    <source>
        <dbReference type="ARBA" id="ARBA00004141"/>
    </source>
</evidence>
<organism evidence="10 11">
    <name type="scientific">Citrus x changshan-huyou</name>
    <dbReference type="NCBI Taxonomy" id="2935761"/>
    <lineage>
        <taxon>Eukaryota</taxon>
        <taxon>Viridiplantae</taxon>
        <taxon>Streptophyta</taxon>
        <taxon>Embryophyta</taxon>
        <taxon>Tracheophyta</taxon>
        <taxon>Spermatophyta</taxon>
        <taxon>Magnoliopsida</taxon>
        <taxon>eudicotyledons</taxon>
        <taxon>Gunneridae</taxon>
        <taxon>Pentapetalae</taxon>
        <taxon>rosids</taxon>
        <taxon>malvids</taxon>
        <taxon>Sapindales</taxon>
        <taxon>Rutaceae</taxon>
        <taxon>Aurantioideae</taxon>
        <taxon>Citrus</taxon>
    </lineage>
</organism>
<evidence type="ECO:0000256" key="8">
    <source>
        <dbReference type="ARBA" id="ARBA00023136"/>
    </source>
</evidence>
<dbReference type="Pfam" id="PF03169">
    <property type="entry name" value="OPT"/>
    <property type="match status" value="1"/>
</dbReference>
<evidence type="ECO:0000256" key="9">
    <source>
        <dbReference type="SAM" id="Phobius"/>
    </source>
</evidence>
<name>A0AAP0MF96_9ROSI</name>
<keyword evidence="11" id="KW-1185">Reference proteome</keyword>
<dbReference type="Proteomes" id="UP001428341">
    <property type="component" value="Unassembled WGS sequence"/>
</dbReference>
<keyword evidence="7 9" id="KW-1133">Transmembrane helix</keyword>
<keyword evidence="4 9" id="KW-0812">Transmembrane</keyword>
<dbReference type="GO" id="GO:0035673">
    <property type="term" value="F:oligopeptide transmembrane transporter activity"/>
    <property type="evidence" value="ECO:0007669"/>
    <property type="project" value="InterPro"/>
</dbReference>
<feature type="transmembrane region" description="Helical" evidence="9">
    <location>
        <begin position="681"/>
        <end position="704"/>
    </location>
</feature>